<comment type="caution">
    <text evidence="10">The sequence shown here is derived from an EMBL/GenBank/DDBJ whole genome shotgun (WGS) entry which is preliminary data.</text>
</comment>
<dbReference type="InterPro" id="IPR002938">
    <property type="entry name" value="FAD-bd"/>
</dbReference>
<organism evidence="10 11">
    <name type="scientific">Penicillium malachiteum</name>
    <dbReference type="NCBI Taxonomy" id="1324776"/>
    <lineage>
        <taxon>Eukaryota</taxon>
        <taxon>Fungi</taxon>
        <taxon>Dikarya</taxon>
        <taxon>Ascomycota</taxon>
        <taxon>Pezizomycotina</taxon>
        <taxon>Eurotiomycetes</taxon>
        <taxon>Eurotiomycetidae</taxon>
        <taxon>Eurotiales</taxon>
        <taxon>Aspergillaceae</taxon>
        <taxon>Penicillium</taxon>
    </lineage>
</organism>
<comment type="similarity">
    <text evidence="2">Belongs to the paxM FAD-dependent monooxygenase family.</text>
</comment>
<dbReference type="GO" id="GO:0016020">
    <property type="term" value="C:membrane"/>
    <property type="evidence" value="ECO:0007669"/>
    <property type="project" value="UniProtKB-SubCell"/>
</dbReference>
<dbReference type="InterPro" id="IPR050562">
    <property type="entry name" value="FAD_mOase_fung"/>
</dbReference>
<dbReference type="GO" id="GO:0004497">
    <property type="term" value="F:monooxygenase activity"/>
    <property type="evidence" value="ECO:0007669"/>
    <property type="project" value="UniProtKB-KW"/>
</dbReference>
<comment type="subcellular location">
    <subcellularLocation>
        <location evidence="1">Membrane</location>
    </subcellularLocation>
</comment>
<evidence type="ECO:0000313" key="10">
    <source>
        <dbReference type="EMBL" id="KAJ5738611.1"/>
    </source>
</evidence>
<evidence type="ECO:0000256" key="5">
    <source>
        <dbReference type="ARBA" id="ARBA00022827"/>
    </source>
</evidence>
<evidence type="ECO:0000313" key="11">
    <source>
        <dbReference type="Proteomes" id="UP001215712"/>
    </source>
</evidence>
<keyword evidence="8" id="KW-0472">Membrane</keyword>
<dbReference type="PANTHER" id="PTHR47356:SF2">
    <property type="entry name" value="FAD-BINDING DOMAIN-CONTAINING PROTEIN-RELATED"/>
    <property type="match status" value="1"/>
</dbReference>
<keyword evidence="7" id="KW-0560">Oxidoreductase</keyword>
<dbReference type="SUPFAM" id="SSF51905">
    <property type="entry name" value="FAD/NAD(P)-binding domain"/>
    <property type="match status" value="1"/>
</dbReference>
<keyword evidence="5" id="KW-0274">FAD</keyword>
<dbReference type="Gene3D" id="3.50.50.60">
    <property type="entry name" value="FAD/NAD(P)-binding domain"/>
    <property type="match status" value="1"/>
</dbReference>
<proteinExistence type="inferred from homology"/>
<evidence type="ECO:0000256" key="4">
    <source>
        <dbReference type="ARBA" id="ARBA00022692"/>
    </source>
</evidence>
<dbReference type="PANTHER" id="PTHR47356">
    <property type="entry name" value="FAD-DEPENDENT MONOOXYGENASE ASQG-RELATED"/>
    <property type="match status" value="1"/>
</dbReference>
<dbReference type="PRINTS" id="PR00420">
    <property type="entry name" value="RNGMNOXGNASE"/>
</dbReference>
<dbReference type="InterPro" id="IPR036188">
    <property type="entry name" value="FAD/NAD-bd_sf"/>
</dbReference>
<sequence length="735" mass="81194">MAEDKKRFRVIIVGGSVAGLSLAHCLLNSNIDFIVLESHDDIAPAVGASIGILANGARILDQLGMFDDVLNAVEPLAESRYFGDSGNMLASSDGPKLTFHPTHGYPTTFLDRQTLLEILYTHLGENREKVLTGKRVIQVDHHHTGVVAHCEDGSSYEGDLIVRADGVHSTVRKLMWNYMDSVGMRQQVEHERTTMTSEYDCVFGISDPVPGLIPRQSYRTFGEGYLSLVIVSKGSRVYWFFFTKMDRKYFAHEISRFSQQDVQKHMAPWQKSQLRAPSLWAMSTARPLSKHIGSKLQALVKRSLGMTPNAGYGGNSAIESAASLSNYLTRLLKCNPSPETEDIDTCLQNWQTHRQLRLGKVWKSSHGLTRLEACETLKDRIIALHLLRFLKNTMINRASAIIVGAERLESLPLPSRSLRATVPFANGVGTTDQSPPWKRGLRCLPLLACLGAAGATMIPSGVRFKHFMGPIFAQRFWAAKNGESFRLQQPVFPVSFLDRLLKPYITCFLPSISGHDPVSRIQMLSFITDLGAVYGIWFLDNYRVSRGLTDALLPVGVGVALQLKGAGIVAPVYYILDQLRAPLSHLISEGGHDVNAKTSISVVGGLLVGYYIPTYQSFSASTLESRGWWNAVWQVFPIAVPVIAGIASRIQGAIFQNPEKAKKPQVKRKERPQTMTTIRCTYIGLAAISGLTWIHGLRSAPPGAWAGVGFCAWVGLERGAHEQAVFVTDTDHLRL</sequence>
<evidence type="ECO:0000256" key="1">
    <source>
        <dbReference type="ARBA" id="ARBA00004370"/>
    </source>
</evidence>
<reference evidence="10" key="1">
    <citation type="journal article" date="2023" name="IMA Fungus">
        <title>Comparative genomic study of the Penicillium genus elucidates a diverse pangenome and 15 lateral gene transfer events.</title>
        <authorList>
            <person name="Petersen C."/>
            <person name="Sorensen T."/>
            <person name="Nielsen M.R."/>
            <person name="Sondergaard T.E."/>
            <person name="Sorensen J.L."/>
            <person name="Fitzpatrick D.A."/>
            <person name="Frisvad J.C."/>
            <person name="Nielsen K.L."/>
        </authorList>
    </citation>
    <scope>NUCLEOTIDE SEQUENCE</scope>
    <source>
        <strain evidence="10">IBT 17514</strain>
    </source>
</reference>
<dbReference type="Proteomes" id="UP001215712">
    <property type="component" value="Unassembled WGS sequence"/>
</dbReference>
<keyword evidence="10" id="KW-0503">Monooxygenase</keyword>
<evidence type="ECO:0000256" key="6">
    <source>
        <dbReference type="ARBA" id="ARBA00022989"/>
    </source>
</evidence>
<reference evidence="10" key="2">
    <citation type="submission" date="2023-01" db="EMBL/GenBank/DDBJ databases">
        <authorList>
            <person name="Petersen C."/>
        </authorList>
    </citation>
    <scope>NUCLEOTIDE SEQUENCE</scope>
    <source>
        <strain evidence="10">IBT 17514</strain>
    </source>
</reference>
<protein>
    <submittedName>
        <fullName evidence="10">Monooxygenase</fullName>
    </submittedName>
</protein>
<keyword evidence="3" id="KW-0285">Flavoprotein</keyword>
<name>A0AAD6HV11_9EURO</name>
<dbReference type="Pfam" id="PF01494">
    <property type="entry name" value="FAD_binding_3"/>
    <property type="match status" value="1"/>
</dbReference>
<evidence type="ECO:0000259" key="9">
    <source>
        <dbReference type="Pfam" id="PF01494"/>
    </source>
</evidence>
<dbReference type="AlphaFoldDB" id="A0AAD6HV11"/>
<accession>A0AAD6HV11</accession>
<keyword evidence="11" id="KW-1185">Reference proteome</keyword>
<evidence type="ECO:0000256" key="3">
    <source>
        <dbReference type="ARBA" id="ARBA00022630"/>
    </source>
</evidence>
<feature type="domain" description="FAD-binding" evidence="9">
    <location>
        <begin position="9"/>
        <end position="174"/>
    </location>
</feature>
<keyword evidence="6" id="KW-1133">Transmembrane helix</keyword>
<evidence type="ECO:0000256" key="8">
    <source>
        <dbReference type="ARBA" id="ARBA00023136"/>
    </source>
</evidence>
<dbReference type="EMBL" id="JAQJAN010000002">
    <property type="protein sequence ID" value="KAJ5738611.1"/>
    <property type="molecule type" value="Genomic_DNA"/>
</dbReference>
<keyword evidence="4" id="KW-0812">Transmembrane</keyword>
<evidence type="ECO:0000256" key="7">
    <source>
        <dbReference type="ARBA" id="ARBA00023002"/>
    </source>
</evidence>
<gene>
    <name evidence="10" type="ORF">N7493_001766</name>
</gene>
<dbReference type="GO" id="GO:0071949">
    <property type="term" value="F:FAD binding"/>
    <property type="evidence" value="ECO:0007669"/>
    <property type="project" value="InterPro"/>
</dbReference>
<evidence type="ECO:0000256" key="2">
    <source>
        <dbReference type="ARBA" id="ARBA00007992"/>
    </source>
</evidence>